<gene>
    <name evidence="1" type="ORF">P280DRAFT_515011</name>
</gene>
<reference evidence="1" key="1">
    <citation type="journal article" date="2020" name="Stud. Mycol.">
        <title>101 Dothideomycetes genomes: a test case for predicting lifestyles and emergence of pathogens.</title>
        <authorList>
            <person name="Haridas S."/>
            <person name="Albert R."/>
            <person name="Binder M."/>
            <person name="Bloem J."/>
            <person name="Labutti K."/>
            <person name="Salamov A."/>
            <person name="Andreopoulos B."/>
            <person name="Baker S."/>
            <person name="Barry K."/>
            <person name="Bills G."/>
            <person name="Bluhm B."/>
            <person name="Cannon C."/>
            <person name="Castanera R."/>
            <person name="Culley D."/>
            <person name="Daum C."/>
            <person name="Ezra D."/>
            <person name="Gonzalez J."/>
            <person name="Henrissat B."/>
            <person name="Kuo A."/>
            <person name="Liang C."/>
            <person name="Lipzen A."/>
            <person name="Lutzoni F."/>
            <person name="Magnuson J."/>
            <person name="Mondo S."/>
            <person name="Nolan M."/>
            <person name="Ohm R."/>
            <person name="Pangilinan J."/>
            <person name="Park H.-J."/>
            <person name="Ramirez L."/>
            <person name="Alfaro M."/>
            <person name="Sun H."/>
            <person name="Tritt A."/>
            <person name="Yoshinaga Y."/>
            <person name="Zwiers L.-H."/>
            <person name="Turgeon B."/>
            <person name="Goodwin S."/>
            <person name="Spatafora J."/>
            <person name="Crous P."/>
            <person name="Grigoriev I."/>
        </authorList>
    </citation>
    <scope>NUCLEOTIDE SEQUENCE</scope>
    <source>
        <strain evidence="1">CBS 473.64</strain>
    </source>
</reference>
<keyword evidence="2" id="KW-1185">Reference proteome</keyword>
<evidence type="ECO:0000313" key="2">
    <source>
        <dbReference type="Proteomes" id="UP000799753"/>
    </source>
</evidence>
<proteinExistence type="predicted"/>
<evidence type="ECO:0000313" key="1">
    <source>
        <dbReference type="EMBL" id="KAF2644037.1"/>
    </source>
</evidence>
<accession>A0A6A6S9Z7</accession>
<organism evidence="1 2">
    <name type="scientific">Massarina eburnea CBS 473.64</name>
    <dbReference type="NCBI Taxonomy" id="1395130"/>
    <lineage>
        <taxon>Eukaryota</taxon>
        <taxon>Fungi</taxon>
        <taxon>Dikarya</taxon>
        <taxon>Ascomycota</taxon>
        <taxon>Pezizomycotina</taxon>
        <taxon>Dothideomycetes</taxon>
        <taxon>Pleosporomycetidae</taxon>
        <taxon>Pleosporales</taxon>
        <taxon>Massarineae</taxon>
        <taxon>Massarinaceae</taxon>
        <taxon>Massarina</taxon>
    </lineage>
</organism>
<dbReference type="OrthoDB" id="3932250at2759"/>
<dbReference type="Proteomes" id="UP000799753">
    <property type="component" value="Unassembled WGS sequence"/>
</dbReference>
<dbReference type="EMBL" id="MU006779">
    <property type="protein sequence ID" value="KAF2644037.1"/>
    <property type="molecule type" value="Genomic_DNA"/>
</dbReference>
<dbReference type="AlphaFoldDB" id="A0A6A6S9Z7"/>
<protein>
    <submittedName>
        <fullName evidence="1">Uncharacterized protein</fullName>
    </submittedName>
</protein>
<name>A0A6A6S9Z7_9PLEO</name>
<sequence length="91" mass="10023">MAFRFMLPNRLPITAASFAAKRVPATVRYNSSSNSGRASRVIQIAAQAEKPNAMEATVPIMWVLCGGLIFTAWNRIEEKSGQENVDKLLIV</sequence>